<gene>
    <name evidence="1" type="ORF">OSB1V03_LOCUS10422</name>
</gene>
<reference evidence="1" key="1">
    <citation type="submission" date="2020-11" db="EMBL/GenBank/DDBJ databases">
        <authorList>
            <person name="Tran Van P."/>
        </authorList>
    </citation>
    <scope>NUCLEOTIDE SEQUENCE</scope>
</reference>
<dbReference type="EMBL" id="CAJPIZ010007612">
    <property type="protein sequence ID" value="CAG2110438.1"/>
    <property type="molecule type" value="Genomic_DNA"/>
</dbReference>
<protein>
    <submittedName>
        <fullName evidence="1">Uncharacterized protein</fullName>
    </submittedName>
</protein>
<feature type="non-terminal residue" evidence="1">
    <location>
        <position position="230"/>
    </location>
</feature>
<proteinExistence type="predicted"/>
<sequence>SGVHLVFNTCTSSAQYYRQVKSIAETGEESDRREDFNFSNITTPTVQMRTEILSNIVVILCLNLNHSLAVEYFKYDARQVRSQPDSGGQLSLHEKRSAIVYDLRCPKQEYIHPCDCLELDKRETEFEGSGGGDVESGTTGPPNVGFTIEEAIHPDLIETVAFCKNIRNVQVLTDAIKGFQGHRINYFVLDGCKLPPFPNSLFNDVNILWMEILNSTLQFHENYFNTKACP</sequence>
<evidence type="ECO:0000313" key="1">
    <source>
        <dbReference type="EMBL" id="CAD7630008.1"/>
    </source>
</evidence>
<dbReference type="Proteomes" id="UP000759131">
    <property type="component" value="Unassembled WGS sequence"/>
</dbReference>
<dbReference type="EMBL" id="OC862187">
    <property type="protein sequence ID" value="CAD7630008.1"/>
    <property type="molecule type" value="Genomic_DNA"/>
</dbReference>
<accession>A0A7R9Q3D2</accession>
<keyword evidence="2" id="KW-1185">Reference proteome</keyword>
<dbReference type="OrthoDB" id="6513469at2759"/>
<organism evidence="1">
    <name type="scientific">Medioppia subpectinata</name>
    <dbReference type="NCBI Taxonomy" id="1979941"/>
    <lineage>
        <taxon>Eukaryota</taxon>
        <taxon>Metazoa</taxon>
        <taxon>Ecdysozoa</taxon>
        <taxon>Arthropoda</taxon>
        <taxon>Chelicerata</taxon>
        <taxon>Arachnida</taxon>
        <taxon>Acari</taxon>
        <taxon>Acariformes</taxon>
        <taxon>Sarcoptiformes</taxon>
        <taxon>Oribatida</taxon>
        <taxon>Brachypylina</taxon>
        <taxon>Oppioidea</taxon>
        <taxon>Oppiidae</taxon>
        <taxon>Medioppia</taxon>
    </lineage>
</organism>
<dbReference type="AlphaFoldDB" id="A0A7R9Q3D2"/>
<name>A0A7R9Q3D2_9ACAR</name>
<evidence type="ECO:0000313" key="2">
    <source>
        <dbReference type="Proteomes" id="UP000759131"/>
    </source>
</evidence>